<feature type="region of interest" description="Disordered" evidence="1">
    <location>
        <begin position="72"/>
        <end position="100"/>
    </location>
</feature>
<dbReference type="Proteomes" id="UP000479190">
    <property type="component" value="Unassembled WGS sequence"/>
</dbReference>
<evidence type="ECO:0000313" key="3">
    <source>
        <dbReference type="Proteomes" id="UP000479190"/>
    </source>
</evidence>
<name>A0A6H5J0G5_9HYME</name>
<evidence type="ECO:0000313" key="2">
    <source>
        <dbReference type="EMBL" id="CAB0043075.1"/>
    </source>
</evidence>
<reference evidence="2 3" key="1">
    <citation type="submission" date="2020-02" db="EMBL/GenBank/DDBJ databases">
        <authorList>
            <person name="Ferguson B K."/>
        </authorList>
    </citation>
    <scope>NUCLEOTIDE SEQUENCE [LARGE SCALE GENOMIC DNA]</scope>
</reference>
<organism evidence="2 3">
    <name type="scientific">Trichogramma brassicae</name>
    <dbReference type="NCBI Taxonomy" id="86971"/>
    <lineage>
        <taxon>Eukaryota</taxon>
        <taxon>Metazoa</taxon>
        <taxon>Ecdysozoa</taxon>
        <taxon>Arthropoda</taxon>
        <taxon>Hexapoda</taxon>
        <taxon>Insecta</taxon>
        <taxon>Pterygota</taxon>
        <taxon>Neoptera</taxon>
        <taxon>Endopterygota</taxon>
        <taxon>Hymenoptera</taxon>
        <taxon>Apocrita</taxon>
        <taxon>Proctotrupomorpha</taxon>
        <taxon>Chalcidoidea</taxon>
        <taxon>Trichogrammatidae</taxon>
        <taxon>Trichogramma</taxon>
    </lineage>
</organism>
<dbReference type="AlphaFoldDB" id="A0A6H5J0G5"/>
<protein>
    <submittedName>
        <fullName evidence="2">Uncharacterized protein</fullName>
    </submittedName>
</protein>
<proteinExistence type="predicted"/>
<evidence type="ECO:0000256" key="1">
    <source>
        <dbReference type="SAM" id="MobiDB-lite"/>
    </source>
</evidence>
<accession>A0A6H5J0G5</accession>
<gene>
    <name evidence="2" type="ORF">TBRA_LOCUS14663</name>
</gene>
<sequence length="100" mass="11799">MEISCTTTLLRDRLLTASRRYMGKDLNPIEHQSLEWKSLHPKIFYDESNEYCRELKVFINFMAYSGNKNEPKLDGYGKPSSRRPTPVHQFSQKVARKNFL</sequence>
<dbReference type="EMBL" id="CADCXV010001266">
    <property type="protein sequence ID" value="CAB0043075.1"/>
    <property type="molecule type" value="Genomic_DNA"/>
</dbReference>
<keyword evidence="3" id="KW-1185">Reference proteome</keyword>